<keyword evidence="2" id="KW-1185">Reference proteome</keyword>
<dbReference type="InterPro" id="IPR027417">
    <property type="entry name" value="P-loop_NTPase"/>
</dbReference>
<proteinExistence type="predicted"/>
<evidence type="ECO:0000313" key="2">
    <source>
        <dbReference type="Proteomes" id="UP001262889"/>
    </source>
</evidence>
<comment type="caution">
    <text evidence="1">The sequence shown here is derived from an EMBL/GenBank/DDBJ whole genome shotgun (WGS) entry which is preliminary data.</text>
</comment>
<dbReference type="Gene3D" id="3.40.50.300">
    <property type="entry name" value="P-loop containing nucleotide triphosphate hydrolases"/>
    <property type="match status" value="1"/>
</dbReference>
<sequence>MTNPSKIIEGGVEYSLGDFDGTTVHYDFNRILIYLDAKGKLLFGNHFKIYKADRPVLRKLCAYTIRDALTCKRFGIDPEKGLLINGPVGCGKTSLMKLLPHLFPGRRHYEMIPSRNVVFSFNHIGYKTIEDYGNSGYFCFDDLGAEPIGSYYGKDCNVLGEVLLSRYELYLASKGRIKTHATTNLNAKELEERYGDRVRSRMRVLFNLVGFPKQAVDKRI</sequence>
<gene>
    <name evidence="1" type="ORF">RM553_05030</name>
</gene>
<name>A0ABU3C767_9FLAO</name>
<dbReference type="Proteomes" id="UP001262889">
    <property type="component" value="Unassembled WGS sequence"/>
</dbReference>
<dbReference type="RefSeq" id="WP_311533865.1">
    <property type="nucleotide sequence ID" value="NZ_JAVRHQ010000004.1"/>
</dbReference>
<accession>A0ABU3C767</accession>
<reference evidence="1 2" key="1">
    <citation type="submission" date="2023-09" db="EMBL/GenBank/DDBJ databases">
        <authorList>
            <person name="Rey-Velasco X."/>
        </authorList>
    </citation>
    <scope>NUCLEOTIDE SEQUENCE [LARGE SCALE GENOMIC DNA]</scope>
    <source>
        <strain evidence="1 2">F363</strain>
    </source>
</reference>
<dbReference type="SUPFAM" id="SSF52540">
    <property type="entry name" value="P-loop containing nucleoside triphosphate hydrolases"/>
    <property type="match status" value="1"/>
</dbReference>
<organism evidence="1 2">
    <name type="scientific">Autumnicola tepida</name>
    <dbReference type="NCBI Taxonomy" id="3075595"/>
    <lineage>
        <taxon>Bacteria</taxon>
        <taxon>Pseudomonadati</taxon>
        <taxon>Bacteroidota</taxon>
        <taxon>Flavobacteriia</taxon>
        <taxon>Flavobacteriales</taxon>
        <taxon>Flavobacteriaceae</taxon>
        <taxon>Autumnicola</taxon>
    </lineage>
</organism>
<evidence type="ECO:0000313" key="1">
    <source>
        <dbReference type="EMBL" id="MDT0642191.1"/>
    </source>
</evidence>
<dbReference type="EMBL" id="JAVRHQ010000004">
    <property type="protein sequence ID" value="MDT0642191.1"/>
    <property type="molecule type" value="Genomic_DNA"/>
</dbReference>
<protein>
    <submittedName>
        <fullName evidence="1">ATPase</fullName>
    </submittedName>
</protein>